<gene>
    <name evidence="1" type="ORF">PUN28_008411</name>
</gene>
<proteinExistence type="predicted"/>
<comment type="caution">
    <text evidence="1">The sequence shown here is derived from an EMBL/GenBank/DDBJ whole genome shotgun (WGS) entry which is preliminary data.</text>
</comment>
<evidence type="ECO:0000313" key="1">
    <source>
        <dbReference type="EMBL" id="KAL0120719.1"/>
    </source>
</evidence>
<dbReference type="AlphaFoldDB" id="A0AAW2G100"/>
<sequence length="120" mass="14142">MRSTYIFHVHFFVKLIYLKISNPLLPLIRILPRRITLLCAISLRSNVISFIDLFSAKSSKRSSRLSLTRCSLIRTESTLRLEILKLLLSHCQLFPNQVELHLETQSDHIFLFHLQTINFY</sequence>
<protein>
    <submittedName>
        <fullName evidence="1">Uncharacterized protein</fullName>
    </submittedName>
</protein>
<name>A0AAW2G100_9HYME</name>
<keyword evidence="2" id="KW-1185">Reference proteome</keyword>
<accession>A0AAW2G100</accession>
<organism evidence="1 2">
    <name type="scientific">Cardiocondyla obscurior</name>
    <dbReference type="NCBI Taxonomy" id="286306"/>
    <lineage>
        <taxon>Eukaryota</taxon>
        <taxon>Metazoa</taxon>
        <taxon>Ecdysozoa</taxon>
        <taxon>Arthropoda</taxon>
        <taxon>Hexapoda</taxon>
        <taxon>Insecta</taxon>
        <taxon>Pterygota</taxon>
        <taxon>Neoptera</taxon>
        <taxon>Endopterygota</taxon>
        <taxon>Hymenoptera</taxon>
        <taxon>Apocrita</taxon>
        <taxon>Aculeata</taxon>
        <taxon>Formicoidea</taxon>
        <taxon>Formicidae</taxon>
        <taxon>Myrmicinae</taxon>
        <taxon>Cardiocondyla</taxon>
    </lineage>
</organism>
<reference evidence="1 2" key="1">
    <citation type="submission" date="2023-03" db="EMBL/GenBank/DDBJ databases">
        <title>High recombination rates correlate with genetic variation in Cardiocondyla obscurior ants.</title>
        <authorList>
            <person name="Errbii M."/>
        </authorList>
    </citation>
    <scope>NUCLEOTIDE SEQUENCE [LARGE SCALE GENOMIC DNA]</scope>
    <source>
        <strain evidence="1">Alpha-2009</strain>
        <tissue evidence="1">Whole body</tissue>
    </source>
</reference>
<dbReference type="EMBL" id="JADYXP020000007">
    <property type="protein sequence ID" value="KAL0120719.1"/>
    <property type="molecule type" value="Genomic_DNA"/>
</dbReference>
<dbReference type="Proteomes" id="UP001430953">
    <property type="component" value="Unassembled WGS sequence"/>
</dbReference>
<evidence type="ECO:0000313" key="2">
    <source>
        <dbReference type="Proteomes" id="UP001430953"/>
    </source>
</evidence>